<comment type="caution">
    <text evidence="1">The sequence shown here is derived from an EMBL/GenBank/DDBJ whole genome shotgun (WGS) entry which is preliminary data.</text>
</comment>
<organism evidence="1 2">
    <name type="scientific">Dethiosulfatarculus sandiegensis</name>
    <dbReference type="NCBI Taxonomy" id="1429043"/>
    <lineage>
        <taxon>Bacteria</taxon>
        <taxon>Pseudomonadati</taxon>
        <taxon>Thermodesulfobacteriota</taxon>
        <taxon>Desulfarculia</taxon>
        <taxon>Desulfarculales</taxon>
        <taxon>Desulfarculaceae</taxon>
        <taxon>Dethiosulfatarculus</taxon>
    </lineage>
</organism>
<protein>
    <submittedName>
        <fullName evidence="1">Thioesterase</fullName>
    </submittedName>
</protein>
<dbReference type="RefSeq" id="WP_044349433.1">
    <property type="nucleotide sequence ID" value="NZ_AZAC01000016.1"/>
</dbReference>
<gene>
    <name evidence="1" type="ORF">X474_14360</name>
</gene>
<dbReference type="InterPro" id="IPR050563">
    <property type="entry name" value="4-hydroxybenzoyl-CoA_TE"/>
</dbReference>
<reference evidence="1 2" key="1">
    <citation type="submission" date="2013-11" db="EMBL/GenBank/DDBJ databases">
        <title>Metagenomic analysis of a methanogenic consortium involved in long chain n-alkane degradation.</title>
        <authorList>
            <person name="Davidova I.A."/>
            <person name="Callaghan A.V."/>
            <person name="Wawrik B."/>
            <person name="Pruitt S."/>
            <person name="Marks C."/>
            <person name="Duncan K.E."/>
            <person name="Suflita J.M."/>
        </authorList>
    </citation>
    <scope>NUCLEOTIDE SEQUENCE [LARGE SCALE GENOMIC DNA]</scope>
    <source>
        <strain evidence="1 2">SPR</strain>
    </source>
</reference>
<evidence type="ECO:0000313" key="1">
    <source>
        <dbReference type="EMBL" id="KIX13375.1"/>
    </source>
</evidence>
<dbReference type="EMBL" id="AZAC01000016">
    <property type="protein sequence ID" value="KIX13375.1"/>
    <property type="molecule type" value="Genomic_DNA"/>
</dbReference>
<dbReference type="PANTHER" id="PTHR31793:SF24">
    <property type="entry name" value="LONG-CHAIN ACYL-COA THIOESTERASE FADM"/>
    <property type="match status" value="1"/>
</dbReference>
<dbReference type="AlphaFoldDB" id="A0A0D2JV01"/>
<sequence>MADLLKGFHFYHEFRPRFSDIDAFGMVNNATFLTYFEEARVAYLSKLGIFNPLTKPAISIVIQRTEVDYLAPVRMPDKVRVYIRSSEYNQKKFTFEYALWLPEREVLAAKGKSLTVSYDLDQGRAVAIPEKFLNAMQAFESREKEGADAGTC</sequence>
<accession>A0A0D2JV01</accession>
<dbReference type="STRING" id="1429043.X474_14360"/>
<dbReference type="Gene3D" id="3.10.129.10">
    <property type="entry name" value="Hotdog Thioesterase"/>
    <property type="match status" value="1"/>
</dbReference>
<dbReference type="CDD" id="cd00586">
    <property type="entry name" value="4HBT"/>
    <property type="match status" value="1"/>
</dbReference>
<dbReference type="FunCoup" id="A0A0D2JV01">
    <property type="interactions" value="14"/>
</dbReference>
<dbReference type="PANTHER" id="PTHR31793">
    <property type="entry name" value="4-HYDROXYBENZOYL-COA THIOESTERASE FAMILY MEMBER"/>
    <property type="match status" value="1"/>
</dbReference>
<dbReference type="InParanoid" id="A0A0D2JV01"/>
<keyword evidence="2" id="KW-1185">Reference proteome</keyword>
<dbReference type="GO" id="GO:0047617">
    <property type="term" value="F:fatty acyl-CoA hydrolase activity"/>
    <property type="evidence" value="ECO:0007669"/>
    <property type="project" value="TreeGrafter"/>
</dbReference>
<dbReference type="Proteomes" id="UP000032233">
    <property type="component" value="Unassembled WGS sequence"/>
</dbReference>
<proteinExistence type="predicted"/>
<evidence type="ECO:0000313" key="2">
    <source>
        <dbReference type="Proteomes" id="UP000032233"/>
    </source>
</evidence>
<dbReference type="Pfam" id="PF13279">
    <property type="entry name" value="4HBT_2"/>
    <property type="match status" value="1"/>
</dbReference>
<name>A0A0D2JV01_9BACT</name>
<dbReference type="SUPFAM" id="SSF54637">
    <property type="entry name" value="Thioesterase/thiol ester dehydrase-isomerase"/>
    <property type="match status" value="1"/>
</dbReference>
<dbReference type="InterPro" id="IPR029069">
    <property type="entry name" value="HotDog_dom_sf"/>
</dbReference>